<reference evidence="2 3" key="1">
    <citation type="journal article" date="2023" name="Int. J. Syst. Evol. Microbiol.">
        <title>Arthrobacter mangrovi sp. nov., an actinobacterium isolated from the rhizosphere of a mangrove.</title>
        <authorList>
            <person name="Hamada M."/>
            <person name="Saitou S."/>
            <person name="Enomoto N."/>
            <person name="Nanri K."/>
            <person name="Hidaka K."/>
            <person name="Miura T."/>
            <person name="Tamura T."/>
        </authorList>
    </citation>
    <scope>NUCLEOTIDE SEQUENCE [LARGE SCALE GENOMIC DNA]</scope>
    <source>
        <strain evidence="2 3">NBRC 112813</strain>
    </source>
</reference>
<gene>
    <name evidence="2" type="ORF">AHIS1636_39590</name>
</gene>
<dbReference type="PANTHER" id="PTHR21174">
    <property type="match status" value="1"/>
</dbReference>
<dbReference type="Proteomes" id="UP001209654">
    <property type="component" value="Unassembled WGS sequence"/>
</dbReference>
<dbReference type="RefSeq" id="WP_264797614.1">
    <property type="nucleotide sequence ID" value="NZ_BRVS01000041.1"/>
</dbReference>
<dbReference type="SUPFAM" id="SSF109604">
    <property type="entry name" value="HD-domain/PDEase-like"/>
    <property type="match status" value="1"/>
</dbReference>
<protein>
    <recommendedName>
        <fullName evidence="1">DUF4031 domain-containing protein</fullName>
    </recommendedName>
</protein>
<dbReference type="InterPro" id="IPR009218">
    <property type="entry name" value="HD_phosphohydro"/>
</dbReference>
<proteinExistence type="predicted"/>
<dbReference type="Pfam" id="PF13223">
    <property type="entry name" value="DUF4031"/>
    <property type="match status" value="1"/>
</dbReference>
<evidence type="ECO:0000313" key="3">
    <source>
        <dbReference type="Proteomes" id="UP001209654"/>
    </source>
</evidence>
<name>A0ABQ5MZX0_9MICC</name>
<feature type="domain" description="DUF4031" evidence="1">
    <location>
        <begin position="3"/>
        <end position="75"/>
    </location>
</feature>
<dbReference type="EMBL" id="BRVS01000041">
    <property type="protein sequence ID" value="GLB69513.1"/>
    <property type="molecule type" value="Genomic_DNA"/>
</dbReference>
<dbReference type="Gene3D" id="1.10.3210.10">
    <property type="entry name" value="Hypothetical protein af1432"/>
    <property type="match status" value="1"/>
</dbReference>
<dbReference type="PANTHER" id="PTHR21174:SF0">
    <property type="entry name" value="HD PHOSPHOHYDROLASE FAMILY PROTEIN-RELATED"/>
    <property type="match status" value="1"/>
</dbReference>
<evidence type="ECO:0000313" key="2">
    <source>
        <dbReference type="EMBL" id="GLB69513.1"/>
    </source>
</evidence>
<comment type="caution">
    <text evidence="2">The sequence shown here is derived from an EMBL/GenBank/DDBJ whole genome shotgun (WGS) entry which is preliminary data.</text>
</comment>
<organism evidence="2 3">
    <name type="scientific">Arthrobacter mangrovi</name>
    <dbReference type="NCBI Taxonomy" id="2966350"/>
    <lineage>
        <taxon>Bacteria</taxon>
        <taxon>Bacillati</taxon>
        <taxon>Actinomycetota</taxon>
        <taxon>Actinomycetes</taxon>
        <taxon>Micrococcales</taxon>
        <taxon>Micrococcaceae</taxon>
        <taxon>Arthrobacter</taxon>
    </lineage>
</organism>
<dbReference type="InterPro" id="IPR025109">
    <property type="entry name" value="DUF4031"/>
</dbReference>
<sequence length="301" mass="32676">MAILIDPPRWPAHGTRFSHLVSDDSLEELHAFAAAADVPPRAFDLDHYDVPLERYAELVVLGAQEVSGAELVRRLIGSGLRVPARRRSGKLGTALSSRWAVVMPDHPGPGRELIRRWGEEHRHYHDRVHLLSVLDSLDLLLEAGADPGPLPRAVTLAAWFHDAVYNGVAGRDEQDSAELAARMLPSAGIPAAEVEEVVRLVLLTAGHSPEPQDTAGALLCDADLSVLGQEPDGYGRYLRNVRKEYAHISDAGFAAGRAAVVRRLLALDPLYRTAAGRRLWLEQARSNLAAELAAAPAGDPR</sequence>
<keyword evidence="3" id="KW-1185">Reference proteome</keyword>
<accession>A0ABQ5MZX0</accession>
<evidence type="ECO:0000259" key="1">
    <source>
        <dbReference type="Pfam" id="PF13223"/>
    </source>
</evidence>